<comment type="subcellular location">
    <subcellularLocation>
        <location evidence="8">Endomembrane system</location>
        <topology evidence="8">Single-pass membrane protein</topology>
    </subcellularLocation>
    <subcellularLocation>
        <location evidence="1">Golgi apparatus membrane</location>
    </subcellularLocation>
    <subcellularLocation>
        <location evidence="2">Membrane</location>
        <topology evidence="2">Single-pass type II membrane protein</topology>
    </subcellularLocation>
</comment>
<feature type="region of interest" description="Disordered" evidence="9">
    <location>
        <begin position="74"/>
        <end position="98"/>
    </location>
</feature>
<evidence type="ECO:0000256" key="7">
    <source>
        <dbReference type="ARBA" id="ARBA00023136"/>
    </source>
</evidence>
<dbReference type="AlphaFoldDB" id="G4ZDV3"/>
<accession>G4ZDV3</accession>
<evidence type="ECO:0000313" key="11">
    <source>
        <dbReference type="Proteomes" id="UP000002640"/>
    </source>
</evidence>
<dbReference type="PANTHER" id="PTHR31646:SF1">
    <property type="entry name" value="ALPHA-1,2-MANNOSYLTRANSFERASE MNN2"/>
    <property type="match status" value="1"/>
</dbReference>
<keyword evidence="3" id="KW-0812">Transmembrane</keyword>
<evidence type="ECO:0000256" key="4">
    <source>
        <dbReference type="ARBA" id="ARBA00022968"/>
    </source>
</evidence>
<evidence type="ECO:0000256" key="6">
    <source>
        <dbReference type="ARBA" id="ARBA00023034"/>
    </source>
</evidence>
<evidence type="ECO:0000256" key="9">
    <source>
        <dbReference type="SAM" id="MobiDB-lite"/>
    </source>
</evidence>
<evidence type="ECO:0000256" key="5">
    <source>
        <dbReference type="ARBA" id="ARBA00022989"/>
    </source>
</evidence>
<dbReference type="EMBL" id="JH159154">
    <property type="protein sequence ID" value="EGZ19032.1"/>
    <property type="molecule type" value="Genomic_DNA"/>
</dbReference>
<dbReference type="Proteomes" id="UP000002640">
    <property type="component" value="Unassembled WGS sequence"/>
</dbReference>
<name>G4ZDV3_PHYSP</name>
<dbReference type="PANTHER" id="PTHR31646">
    <property type="entry name" value="ALPHA-1,2-MANNOSYLTRANSFERASE MNN2"/>
    <property type="match status" value="1"/>
</dbReference>
<dbReference type="GO" id="GO:0000026">
    <property type="term" value="F:alpha-1,2-mannosyltransferase activity"/>
    <property type="evidence" value="ECO:0007669"/>
    <property type="project" value="TreeGrafter"/>
</dbReference>
<dbReference type="KEGG" id="psoj:PHYSODRAFT_346436"/>
<evidence type="ECO:0000256" key="2">
    <source>
        <dbReference type="ARBA" id="ARBA00004606"/>
    </source>
</evidence>
<gene>
    <name evidence="10" type="ORF">PHYSODRAFT_346436</name>
</gene>
<organism evidence="10 11">
    <name type="scientific">Phytophthora sojae (strain P6497)</name>
    <name type="common">Soybean stem and root rot agent</name>
    <name type="synonym">Phytophthora megasperma f. sp. glycines</name>
    <dbReference type="NCBI Taxonomy" id="1094619"/>
    <lineage>
        <taxon>Eukaryota</taxon>
        <taxon>Sar</taxon>
        <taxon>Stramenopiles</taxon>
        <taxon>Oomycota</taxon>
        <taxon>Peronosporomycetes</taxon>
        <taxon>Peronosporales</taxon>
        <taxon>Peronosporaceae</taxon>
        <taxon>Phytophthora</taxon>
    </lineage>
</organism>
<reference evidence="10 11" key="1">
    <citation type="journal article" date="2006" name="Science">
        <title>Phytophthora genome sequences uncover evolutionary origins and mechanisms of pathogenesis.</title>
        <authorList>
            <person name="Tyler B.M."/>
            <person name="Tripathy S."/>
            <person name="Zhang X."/>
            <person name="Dehal P."/>
            <person name="Jiang R.H."/>
            <person name="Aerts A."/>
            <person name="Arredondo F.D."/>
            <person name="Baxter L."/>
            <person name="Bensasson D."/>
            <person name="Beynon J.L."/>
            <person name="Chapman J."/>
            <person name="Damasceno C.M."/>
            <person name="Dorrance A.E."/>
            <person name="Dou D."/>
            <person name="Dickerman A.W."/>
            <person name="Dubchak I.L."/>
            <person name="Garbelotto M."/>
            <person name="Gijzen M."/>
            <person name="Gordon S.G."/>
            <person name="Govers F."/>
            <person name="Grunwald N.J."/>
            <person name="Huang W."/>
            <person name="Ivors K.L."/>
            <person name="Jones R.W."/>
            <person name="Kamoun S."/>
            <person name="Krampis K."/>
            <person name="Lamour K.H."/>
            <person name="Lee M.K."/>
            <person name="McDonald W.H."/>
            <person name="Medina M."/>
            <person name="Meijer H.J."/>
            <person name="Nordberg E.K."/>
            <person name="Maclean D.J."/>
            <person name="Ospina-Giraldo M.D."/>
            <person name="Morris P.F."/>
            <person name="Phuntumart V."/>
            <person name="Putnam N.H."/>
            <person name="Rash S."/>
            <person name="Rose J.K."/>
            <person name="Sakihama Y."/>
            <person name="Salamov A.A."/>
            <person name="Savidor A."/>
            <person name="Scheuring C.F."/>
            <person name="Smith B.M."/>
            <person name="Sobral B.W."/>
            <person name="Terry A."/>
            <person name="Torto-Alalibo T.A."/>
            <person name="Win J."/>
            <person name="Xu Z."/>
            <person name="Zhang H."/>
            <person name="Grigoriev I.V."/>
            <person name="Rokhsar D.S."/>
            <person name="Boore J.L."/>
        </authorList>
    </citation>
    <scope>NUCLEOTIDE SEQUENCE [LARGE SCALE GENOMIC DNA]</scope>
    <source>
        <strain evidence="10 11">P6497</strain>
    </source>
</reference>
<protein>
    <submittedName>
        <fullName evidence="10">Uncharacterized protein</fullName>
    </submittedName>
</protein>
<keyword evidence="7" id="KW-0472">Membrane</keyword>
<dbReference type="InParanoid" id="G4ZDV3"/>
<dbReference type="GeneID" id="20648789"/>
<dbReference type="GO" id="GO:0046354">
    <property type="term" value="P:mannan biosynthetic process"/>
    <property type="evidence" value="ECO:0007669"/>
    <property type="project" value="TreeGrafter"/>
</dbReference>
<evidence type="ECO:0000256" key="3">
    <source>
        <dbReference type="ARBA" id="ARBA00022692"/>
    </source>
</evidence>
<dbReference type="RefSeq" id="XP_009528090.1">
    <property type="nucleotide sequence ID" value="XM_009529795.1"/>
</dbReference>
<feature type="compositionally biased region" description="Polar residues" evidence="9">
    <location>
        <begin position="13"/>
        <end position="22"/>
    </location>
</feature>
<feature type="region of interest" description="Disordered" evidence="9">
    <location>
        <begin position="1"/>
        <end position="24"/>
    </location>
</feature>
<evidence type="ECO:0000313" key="10">
    <source>
        <dbReference type="EMBL" id="EGZ19032.1"/>
    </source>
</evidence>
<keyword evidence="5" id="KW-1133">Transmembrane helix</keyword>
<sequence length="190" mass="21108">MATAAPMLPQVYGQAQRQTTETEPLIDAPGSPIRALSEPVVRCWQRWPRVLLTLGAFVYVSLLVVWASSNSDKTIDDAQPSAVQEESRVPARPYPSGEAAPRRLQCVAWRATGRCRPNGPREPQNDKKCSDFIVNGMSGFCEVEDIDTGERIQVMQRHCTSLKGDVKFRCSDAPSFVNYRFDGHAAVQKL</sequence>
<proteinExistence type="predicted"/>
<keyword evidence="4" id="KW-0735">Signal-anchor</keyword>
<keyword evidence="6" id="KW-0333">Golgi apparatus</keyword>
<dbReference type="GO" id="GO:0000139">
    <property type="term" value="C:Golgi membrane"/>
    <property type="evidence" value="ECO:0007669"/>
    <property type="project" value="UniProtKB-SubCell"/>
</dbReference>
<evidence type="ECO:0000256" key="8">
    <source>
        <dbReference type="ARBA" id="ARBA00037847"/>
    </source>
</evidence>
<evidence type="ECO:0000256" key="1">
    <source>
        <dbReference type="ARBA" id="ARBA00004394"/>
    </source>
</evidence>
<keyword evidence="11" id="KW-1185">Reference proteome</keyword>